<keyword evidence="2" id="KW-0472">Membrane</keyword>
<dbReference type="Proteomes" id="UP000554286">
    <property type="component" value="Unassembled WGS sequence"/>
</dbReference>
<gene>
    <name evidence="3" type="ORF">GGD89_002942</name>
</gene>
<dbReference type="AlphaFoldDB" id="A0A7W6RFZ6"/>
<protein>
    <submittedName>
        <fullName evidence="3">Uncharacterized protein</fullName>
    </submittedName>
</protein>
<reference evidence="3 4" key="1">
    <citation type="submission" date="2020-08" db="EMBL/GenBank/DDBJ databases">
        <title>Genome sequencing of Purple Non-Sulfur Bacteria from various extreme environments.</title>
        <authorList>
            <person name="Mayer M."/>
        </authorList>
    </citation>
    <scope>NUCLEOTIDE SEQUENCE [LARGE SCALE GENOMIC DNA]</scope>
    <source>
        <strain evidence="3 4">JA131</strain>
    </source>
</reference>
<name>A0A7W6RFZ6_9PROT</name>
<dbReference type="InterPro" id="IPR019099">
    <property type="entry name" value="Uncharacterised_PGPGW_TM"/>
</dbReference>
<evidence type="ECO:0000313" key="3">
    <source>
        <dbReference type="EMBL" id="MBB4267301.1"/>
    </source>
</evidence>
<accession>A0A7W6RFZ6</accession>
<evidence type="ECO:0000256" key="2">
    <source>
        <dbReference type="SAM" id="Phobius"/>
    </source>
</evidence>
<keyword evidence="4" id="KW-1185">Reference proteome</keyword>
<feature type="transmembrane region" description="Helical" evidence="2">
    <location>
        <begin position="6"/>
        <end position="36"/>
    </location>
</feature>
<feature type="compositionally biased region" description="Basic and acidic residues" evidence="1">
    <location>
        <begin position="75"/>
        <end position="97"/>
    </location>
</feature>
<keyword evidence="2" id="KW-0812">Transmembrane</keyword>
<keyword evidence="2" id="KW-1133">Transmembrane helix</keyword>
<organism evidence="3 4">
    <name type="scientific">Roseospira visakhapatnamensis</name>
    <dbReference type="NCBI Taxonomy" id="390880"/>
    <lineage>
        <taxon>Bacteria</taxon>
        <taxon>Pseudomonadati</taxon>
        <taxon>Pseudomonadota</taxon>
        <taxon>Alphaproteobacteria</taxon>
        <taxon>Rhodospirillales</taxon>
        <taxon>Rhodospirillaceae</taxon>
        <taxon>Roseospira</taxon>
    </lineage>
</organism>
<dbReference type="EMBL" id="JACIGK010000024">
    <property type="protein sequence ID" value="MBB4267301.1"/>
    <property type="molecule type" value="Genomic_DNA"/>
</dbReference>
<evidence type="ECO:0000256" key="1">
    <source>
        <dbReference type="SAM" id="MobiDB-lite"/>
    </source>
</evidence>
<proteinExistence type="predicted"/>
<dbReference type="RefSeq" id="WP_184046557.1">
    <property type="nucleotide sequence ID" value="NZ_JACIGK010000024.1"/>
</dbReference>
<evidence type="ECO:0000313" key="4">
    <source>
        <dbReference type="Proteomes" id="UP000554286"/>
    </source>
</evidence>
<comment type="caution">
    <text evidence="3">The sequence shown here is derived from an EMBL/GenBank/DDBJ whole genome shotgun (WGS) entry which is preliminary data.</text>
</comment>
<feature type="region of interest" description="Disordered" evidence="1">
    <location>
        <begin position="72"/>
        <end position="97"/>
    </location>
</feature>
<dbReference type="Pfam" id="PF09656">
    <property type="entry name" value="PGPGW"/>
    <property type="match status" value="1"/>
</dbReference>
<sequence>MARLVLGGVLLLIGIVLGISPVPVGFLIVPVALYILASESRTARSGILWVRRHLPPLDKALRRVAHRLPEGVTHMIRDTDPHRDRSAAKDKPQPEAA</sequence>